<dbReference type="PANTHER" id="PTHR14369:SF0">
    <property type="entry name" value="SURFEIT LOCUS PROTEIN 6"/>
    <property type="match status" value="1"/>
</dbReference>
<evidence type="ECO:0000313" key="8">
    <source>
        <dbReference type="Proteomes" id="UP000276133"/>
    </source>
</evidence>
<evidence type="ECO:0000313" key="7">
    <source>
        <dbReference type="EMBL" id="RNA38975.1"/>
    </source>
</evidence>
<dbReference type="Proteomes" id="UP000276133">
    <property type="component" value="Unassembled WGS sequence"/>
</dbReference>
<dbReference type="InterPro" id="IPR029188">
    <property type="entry name" value="Rrp14_N"/>
</dbReference>
<feature type="compositionally biased region" description="Basic and acidic residues" evidence="4">
    <location>
        <begin position="184"/>
        <end position="194"/>
    </location>
</feature>
<feature type="region of interest" description="Disordered" evidence="4">
    <location>
        <begin position="60"/>
        <end position="86"/>
    </location>
</feature>
<comment type="subcellular location">
    <subcellularLocation>
        <location evidence="1">Nucleus</location>
    </subcellularLocation>
</comment>
<evidence type="ECO:0000259" key="5">
    <source>
        <dbReference type="Pfam" id="PF04935"/>
    </source>
</evidence>
<feature type="compositionally biased region" description="Basic and acidic residues" evidence="4">
    <location>
        <begin position="338"/>
        <end position="367"/>
    </location>
</feature>
<reference evidence="7 8" key="1">
    <citation type="journal article" date="2018" name="Sci. Rep.">
        <title>Genomic signatures of local adaptation to the degree of environmental predictability in rotifers.</title>
        <authorList>
            <person name="Franch-Gras L."/>
            <person name="Hahn C."/>
            <person name="Garcia-Roger E.M."/>
            <person name="Carmona M.J."/>
            <person name="Serra M."/>
            <person name="Gomez A."/>
        </authorList>
    </citation>
    <scope>NUCLEOTIDE SEQUENCE [LARGE SCALE GENOMIC DNA]</scope>
    <source>
        <strain evidence="7">HYR1</strain>
    </source>
</reference>
<evidence type="ECO:0000256" key="2">
    <source>
        <dbReference type="ARBA" id="ARBA00005904"/>
    </source>
</evidence>
<feature type="compositionally biased region" description="Basic residues" evidence="4">
    <location>
        <begin position="368"/>
        <end position="399"/>
    </location>
</feature>
<dbReference type="STRING" id="10195.A0A3M7STE9"/>
<organism evidence="7 8">
    <name type="scientific">Brachionus plicatilis</name>
    <name type="common">Marine rotifer</name>
    <name type="synonym">Brachionus muelleri</name>
    <dbReference type="NCBI Taxonomy" id="10195"/>
    <lineage>
        <taxon>Eukaryota</taxon>
        <taxon>Metazoa</taxon>
        <taxon>Spiralia</taxon>
        <taxon>Gnathifera</taxon>
        <taxon>Rotifera</taxon>
        <taxon>Eurotatoria</taxon>
        <taxon>Monogononta</taxon>
        <taxon>Pseudotrocha</taxon>
        <taxon>Ploima</taxon>
        <taxon>Brachionidae</taxon>
        <taxon>Brachionus</taxon>
    </lineage>
</organism>
<comment type="caution">
    <text evidence="7">The sequence shown here is derived from an EMBL/GenBank/DDBJ whole genome shotgun (WGS) entry which is preliminary data.</text>
</comment>
<dbReference type="InterPro" id="IPR007019">
    <property type="entry name" value="SURF6"/>
</dbReference>
<protein>
    <submittedName>
        <fullName evidence="7">Surfeit locus 6-like protein</fullName>
    </submittedName>
</protein>
<feature type="domain" description="Ribosomal RNA-processing protein 14 N-terminal" evidence="6">
    <location>
        <begin position="28"/>
        <end position="69"/>
    </location>
</feature>
<keyword evidence="3" id="KW-0539">Nucleus</keyword>
<proteinExistence type="inferred from homology"/>
<accession>A0A3M7STE9</accession>
<dbReference type="InterPro" id="IPR029190">
    <property type="entry name" value="Rrp14/SURF6_C"/>
</dbReference>
<feature type="region of interest" description="Disordered" evidence="4">
    <location>
        <begin position="145"/>
        <end position="220"/>
    </location>
</feature>
<feature type="region of interest" description="Disordered" evidence="4">
    <location>
        <begin position="1"/>
        <end position="20"/>
    </location>
</feature>
<gene>
    <name evidence="7" type="ORF">BpHYR1_041652</name>
</gene>
<dbReference type="GO" id="GO:0003677">
    <property type="term" value="F:DNA binding"/>
    <property type="evidence" value="ECO:0007669"/>
    <property type="project" value="TreeGrafter"/>
</dbReference>
<dbReference type="GO" id="GO:0005730">
    <property type="term" value="C:nucleolus"/>
    <property type="evidence" value="ECO:0007669"/>
    <property type="project" value="TreeGrafter"/>
</dbReference>
<feature type="compositionally biased region" description="Polar residues" evidence="4">
    <location>
        <begin position="145"/>
        <end position="158"/>
    </location>
</feature>
<evidence type="ECO:0000259" key="6">
    <source>
        <dbReference type="Pfam" id="PF15459"/>
    </source>
</evidence>
<dbReference type="AlphaFoldDB" id="A0A3M7STE9"/>
<evidence type="ECO:0000256" key="3">
    <source>
        <dbReference type="ARBA" id="ARBA00023242"/>
    </source>
</evidence>
<dbReference type="PANTHER" id="PTHR14369">
    <property type="entry name" value="SURFEIT LOCUS PROTEIN 6"/>
    <property type="match status" value="1"/>
</dbReference>
<dbReference type="GO" id="GO:0042273">
    <property type="term" value="P:ribosomal large subunit biogenesis"/>
    <property type="evidence" value="ECO:0007669"/>
    <property type="project" value="TreeGrafter"/>
</dbReference>
<feature type="domain" description="Ribosomal RNA-processing protein 14/surfeit locus protein 6 C-terminal" evidence="5">
    <location>
        <begin position="158"/>
        <end position="386"/>
    </location>
</feature>
<dbReference type="GO" id="GO:0003723">
    <property type="term" value="F:RNA binding"/>
    <property type="evidence" value="ECO:0007669"/>
    <property type="project" value="TreeGrafter"/>
</dbReference>
<evidence type="ECO:0000256" key="4">
    <source>
        <dbReference type="SAM" id="MobiDB-lite"/>
    </source>
</evidence>
<dbReference type="EMBL" id="REGN01000798">
    <property type="protein sequence ID" value="RNA38975.1"/>
    <property type="molecule type" value="Genomic_DNA"/>
</dbReference>
<dbReference type="GO" id="GO:0042274">
    <property type="term" value="P:ribosomal small subunit biogenesis"/>
    <property type="evidence" value="ECO:0007669"/>
    <property type="project" value="TreeGrafter"/>
</dbReference>
<feature type="region of interest" description="Disordered" evidence="4">
    <location>
        <begin position="338"/>
        <end position="399"/>
    </location>
</feature>
<keyword evidence="8" id="KW-1185">Reference proteome</keyword>
<dbReference type="Pfam" id="PF15459">
    <property type="entry name" value="RRP14"/>
    <property type="match status" value="1"/>
</dbReference>
<sequence length="399" mass="47236">MKESSSTTPESNSQKININQLRDRCRTNEVFFSSFIDMIPSRVYLNPDDRRNWIQIISNDSKKKKSKKEPTGGLPNGATIHHSDDDEDIEMHEEEELDMEYHFNKFDPKYFKTVSQILKDFEVYHQKNKKDIQQKLNSNRIKMLKNNQTSKNTLIKVQNKNQNKSSSKKEKSELNMEENEDNQNEEKVKIDSKKAQKRSSKFKEEKRAAIKRQRLRYDSQSETQIIDIEHSEANSSEKRKPILNKNGEVVFSKFDFTADKTIKTKKKDDKLTPVNAKPKDYKKLLKKLQEKKEKIEELKKVEPEKAAELESKTKWQTAIEKASGVKVKDDISTLKKSVKRMDKKKEKSKKNWEERNKVVEEKKMKVQDKRRKNIEKRKEKKKEKKIKQLKKKGRILPGF</sequence>
<comment type="similarity">
    <text evidence="2">Belongs to the SURF6 family.</text>
</comment>
<evidence type="ECO:0000256" key="1">
    <source>
        <dbReference type="ARBA" id="ARBA00004123"/>
    </source>
</evidence>
<dbReference type="Pfam" id="PF04935">
    <property type="entry name" value="SURF6"/>
    <property type="match status" value="1"/>
</dbReference>
<name>A0A3M7STE9_BRAPC</name>